<proteinExistence type="predicted"/>
<dbReference type="EMBL" id="JANSHE010000471">
    <property type="protein sequence ID" value="KAJ3010418.1"/>
    <property type="molecule type" value="Genomic_DNA"/>
</dbReference>
<protein>
    <submittedName>
        <fullName evidence="1">Uncharacterized protein</fullName>
    </submittedName>
</protein>
<accession>A0ACC1Q611</accession>
<evidence type="ECO:0000313" key="1">
    <source>
        <dbReference type="EMBL" id="KAJ3010418.1"/>
    </source>
</evidence>
<keyword evidence="2" id="KW-1185">Reference proteome</keyword>
<dbReference type="Proteomes" id="UP001144978">
    <property type="component" value="Unassembled WGS sequence"/>
</dbReference>
<comment type="caution">
    <text evidence="1">The sequence shown here is derived from an EMBL/GenBank/DDBJ whole genome shotgun (WGS) entry which is preliminary data.</text>
</comment>
<organism evidence="1 2">
    <name type="scientific">Trametes sanguinea</name>
    <dbReference type="NCBI Taxonomy" id="158606"/>
    <lineage>
        <taxon>Eukaryota</taxon>
        <taxon>Fungi</taxon>
        <taxon>Dikarya</taxon>
        <taxon>Basidiomycota</taxon>
        <taxon>Agaricomycotina</taxon>
        <taxon>Agaricomycetes</taxon>
        <taxon>Polyporales</taxon>
        <taxon>Polyporaceae</taxon>
        <taxon>Trametes</taxon>
    </lineage>
</organism>
<reference evidence="1" key="1">
    <citation type="submission" date="2022-08" db="EMBL/GenBank/DDBJ databases">
        <title>Genome Sequence of Pycnoporus sanguineus.</title>
        <authorList>
            <person name="Buettner E."/>
        </authorList>
    </citation>
    <scope>NUCLEOTIDE SEQUENCE</scope>
    <source>
        <strain evidence="1">CG-C14</strain>
    </source>
</reference>
<gene>
    <name evidence="1" type="ORF">NUW54_g2487</name>
</gene>
<sequence length="191" mass="20708">MVRGSRAHASIGVLLRAPRWVVRTDVCDCLLTTAVWRDKLCTGPSCTLSSGSWHSIYPLTVGTSEFITTALDSTLGSDTRLNWGSMYDFLAPNDNTPSVPYIAAHCDGHAWEPLASWLLVACEGESGPGLLYAIELFGFRPLLKTTEWASREGHRCVQHTALVPPLSQTLLSSYSVATGTVHVSAILCEKS</sequence>
<evidence type="ECO:0000313" key="2">
    <source>
        <dbReference type="Proteomes" id="UP001144978"/>
    </source>
</evidence>
<name>A0ACC1Q611_9APHY</name>